<gene>
    <name evidence="1" type="ORF">CCACVL1_27233</name>
</gene>
<proteinExistence type="predicted"/>
<dbReference type="EMBL" id="AWWV01014663">
    <property type="protein sequence ID" value="OMO55462.1"/>
    <property type="molecule type" value="Genomic_DNA"/>
</dbReference>
<name>A0A1R3GBK6_COCAP</name>
<protein>
    <submittedName>
        <fullName evidence="1">Uncharacterized protein</fullName>
    </submittedName>
</protein>
<evidence type="ECO:0000313" key="2">
    <source>
        <dbReference type="Proteomes" id="UP000188268"/>
    </source>
</evidence>
<accession>A0A1R3GBK6</accession>
<dbReference type="Gramene" id="OMO55462">
    <property type="protein sequence ID" value="OMO55462"/>
    <property type="gene ID" value="CCACVL1_27233"/>
</dbReference>
<dbReference type="Proteomes" id="UP000188268">
    <property type="component" value="Unassembled WGS sequence"/>
</dbReference>
<reference evidence="1 2" key="1">
    <citation type="submission" date="2013-09" db="EMBL/GenBank/DDBJ databases">
        <title>Corchorus capsularis genome sequencing.</title>
        <authorList>
            <person name="Alam M."/>
            <person name="Haque M.S."/>
            <person name="Islam M.S."/>
            <person name="Emdad E.M."/>
            <person name="Islam M.M."/>
            <person name="Ahmed B."/>
            <person name="Halim A."/>
            <person name="Hossen Q.M.M."/>
            <person name="Hossain M.Z."/>
            <person name="Ahmed R."/>
            <person name="Khan M.M."/>
            <person name="Islam R."/>
            <person name="Rashid M.M."/>
            <person name="Khan S.A."/>
            <person name="Rahman M.S."/>
            <person name="Alam M."/>
        </authorList>
    </citation>
    <scope>NUCLEOTIDE SEQUENCE [LARGE SCALE GENOMIC DNA]</scope>
    <source>
        <strain evidence="2">cv. CVL-1</strain>
        <tissue evidence="1">Whole seedling</tissue>
    </source>
</reference>
<keyword evidence="2" id="KW-1185">Reference proteome</keyword>
<organism evidence="1 2">
    <name type="scientific">Corchorus capsularis</name>
    <name type="common">Jute</name>
    <dbReference type="NCBI Taxonomy" id="210143"/>
    <lineage>
        <taxon>Eukaryota</taxon>
        <taxon>Viridiplantae</taxon>
        <taxon>Streptophyta</taxon>
        <taxon>Embryophyta</taxon>
        <taxon>Tracheophyta</taxon>
        <taxon>Spermatophyta</taxon>
        <taxon>Magnoliopsida</taxon>
        <taxon>eudicotyledons</taxon>
        <taxon>Gunneridae</taxon>
        <taxon>Pentapetalae</taxon>
        <taxon>rosids</taxon>
        <taxon>malvids</taxon>
        <taxon>Malvales</taxon>
        <taxon>Malvaceae</taxon>
        <taxon>Grewioideae</taxon>
        <taxon>Apeibeae</taxon>
        <taxon>Corchorus</taxon>
    </lineage>
</organism>
<evidence type="ECO:0000313" key="1">
    <source>
        <dbReference type="EMBL" id="OMO55462.1"/>
    </source>
</evidence>
<comment type="caution">
    <text evidence="1">The sequence shown here is derived from an EMBL/GenBank/DDBJ whole genome shotgun (WGS) entry which is preliminary data.</text>
</comment>
<sequence>MDSESLTGHISSKDPINTILYETEAEEMFESAEIKIKYPGLQAYFTF</sequence>
<dbReference type="AlphaFoldDB" id="A0A1R3GBK6"/>